<dbReference type="InterPro" id="IPR036390">
    <property type="entry name" value="WH_DNA-bd_sf"/>
</dbReference>
<sequence length="306" mass="32631">MIDVHRLRILREVSERGSFAKAAAVLMMTPSAVSQQIAALERSLGRPVVERSTRGVRLTEPGRVLVEAAESVAAELAAAQARIDRLAEGSLGRLDVATFTSAGQALLPPALIALTARQPEVEPTVTEAEPADAAALVRDGRADLALAYHFGTVPAFPGLAWTPLMDEQMWLVLPRGHRLAHRRSLPITALTEERWIEGCGAAGEPLARSSAMAGFTPRVVCTSTDYLFSQSLVDAGIGIALIPRIALATHKPGLAFIALDQPRPVRHIGVLTAERRWPQPLVTALLTALREAVAAIPADPRDESAG</sequence>
<dbReference type="InterPro" id="IPR036388">
    <property type="entry name" value="WH-like_DNA-bd_sf"/>
</dbReference>
<evidence type="ECO:0000256" key="4">
    <source>
        <dbReference type="ARBA" id="ARBA00023163"/>
    </source>
</evidence>
<evidence type="ECO:0000256" key="3">
    <source>
        <dbReference type="ARBA" id="ARBA00023125"/>
    </source>
</evidence>
<reference evidence="7" key="1">
    <citation type="journal article" date="2019" name="Int. J. Syst. Evol. Microbiol.">
        <title>The Global Catalogue of Microorganisms (GCM) 10K type strain sequencing project: providing services to taxonomists for standard genome sequencing and annotation.</title>
        <authorList>
            <consortium name="The Broad Institute Genomics Platform"/>
            <consortium name="The Broad Institute Genome Sequencing Center for Infectious Disease"/>
            <person name="Wu L."/>
            <person name="Ma J."/>
        </authorList>
    </citation>
    <scope>NUCLEOTIDE SEQUENCE [LARGE SCALE GENOMIC DNA]</scope>
    <source>
        <strain evidence="7">JCM 17986</strain>
    </source>
</reference>
<dbReference type="PANTHER" id="PTHR30346:SF29">
    <property type="entry name" value="LYSR SUBSTRATE-BINDING"/>
    <property type="match status" value="1"/>
</dbReference>
<dbReference type="Proteomes" id="UP001500466">
    <property type="component" value="Unassembled WGS sequence"/>
</dbReference>
<gene>
    <name evidence="6" type="ORF">GCM10023205_37080</name>
</gene>
<feature type="domain" description="HTH lysR-type" evidence="5">
    <location>
        <begin position="2"/>
        <end position="59"/>
    </location>
</feature>
<dbReference type="PROSITE" id="PS50931">
    <property type="entry name" value="HTH_LYSR"/>
    <property type="match status" value="1"/>
</dbReference>
<dbReference type="RefSeq" id="WP_345676636.1">
    <property type="nucleotide sequence ID" value="NZ_BAABHS010000012.1"/>
</dbReference>
<dbReference type="Pfam" id="PF03466">
    <property type="entry name" value="LysR_substrate"/>
    <property type="match status" value="1"/>
</dbReference>
<keyword evidence="3" id="KW-0238">DNA-binding</keyword>
<name>A0ABP9HDP1_9ACTN</name>
<dbReference type="Pfam" id="PF00126">
    <property type="entry name" value="HTH_1"/>
    <property type="match status" value="1"/>
</dbReference>
<dbReference type="CDD" id="cd08423">
    <property type="entry name" value="PBP2_LTTR_like_6"/>
    <property type="match status" value="1"/>
</dbReference>
<keyword evidence="2" id="KW-0805">Transcription regulation</keyword>
<evidence type="ECO:0000313" key="6">
    <source>
        <dbReference type="EMBL" id="GAA4968497.1"/>
    </source>
</evidence>
<dbReference type="SUPFAM" id="SSF53850">
    <property type="entry name" value="Periplasmic binding protein-like II"/>
    <property type="match status" value="1"/>
</dbReference>
<keyword evidence="4" id="KW-0804">Transcription</keyword>
<dbReference type="SUPFAM" id="SSF46785">
    <property type="entry name" value="Winged helix' DNA-binding domain"/>
    <property type="match status" value="1"/>
</dbReference>
<dbReference type="Gene3D" id="3.40.190.10">
    <property type="entry name" value="Periplasmic binding protein-like II"/>
    <property type="match status" value="2"/>
</dbReference>
<proteinExistence type="inferred from homology"/>
<protein>
    <submittedName>
        <fullName evidence="6">LysR family transcriptional regulator</fullName>
    </submittedName>
</protein>
<dbReference type="Gene3D" id="1.10.10.10">
    <property type="entry name" value="Winged helix-like DNA-binding domain superfamily/Winged helix DNA-binding domain"/>
    <property type="match status" value="1"/>
</dbReference>
<organism evidence="6 7">
    <name type="scientific">Yinghuangia aomiensis</name>
    <dbReference type="NCBI Taxonomy" id="676205"/>
    <lineage>
        <taxon>Bacteria</taxon>
        <taxon>Bacillati</taxon>
        <taxon>Actinomycetota</taxon>
        <taxon>Actinomycetes</taxon>
        <taxon>Kitasatosporales</taxon>
        <taxon>Streptomycetaceae</taxon>
        <taxon>Yinghuangia</taxon>
    </lineage>
</organism>
<keyword evidence="7" id="KW-1185">Reference proteome</keyword>
<comment type="similarity">
    <text evidence="1">Belongs to the LysR transcriptional regulatory family.</text>
</comment>
<evidence type="ECO:0000259" key="5">
    <source>
        <dbReference type="PROSITE" id="PS50931"/>
    </source>
</evidence>
<dbReference type="InterPro" id="IPR005119">
    <property type="entry name" value="LysR_subst-bd"/>
</dbReference>
<evidence type="ECO:0000313" key="7">
    <source>
        <dbReference type="Proteomes" id="UP001500466"/>
    </source>
</evidence>
<comment type="caution">
    <text evidence="6">The sequence shown here is derived from an EMBL/GenBank/DDBJ whole genome shotgun (WGS) entry which is preliminary data.</text>
</comment>
<dbReference type="InterPro" id="IPR000847">
    <property type="entry name" value="LysR_HTH_N"/>
</dbReference>
<evidence type="ECO:0000256" key="1">
    <source>
        <dbReference type="ARBA" id="ARBA00009437"/>
    </source>
</evidence>
<evidence type="ECO:0000256" key="2">
    <source>
        <dbReference type="ARBA" id="ARBA00023015"/>
    </source>
</evidence>
<accession>A0ABP9HDP1</accession>
<dbReference type="EMBL" id="BAABHS010000012">
    <property type="protein sequence ID" value="GAA4968497.1"/>
    <property type="molecule type" value="Genomic_DNA"/>
</dbReference>
<dbReference type="PANTHER" id="PTHR30346">
    <property type="entry name" value="TRANSCRIPTIONAL DUAL REGULATOR HCAR-RELATED"/>
    <property type="match status" value="1"/>
</dbReference>